<dbReference type="Pfam" id="PF03401">
    <property type="entry name" value="TctC"/>
    <property type="match status" value="1"/>
</dbReference>
<dbReference type="PANTHER" id="PTHR42928">
    <property type="entry name" value="TRICARBOXYLATE-BINDING PROTEIN"/>
    <property type="match status" value="1"/>
</dbReference>
<dbReference type="OrthoDB" id="8881899at2"/>
<accession>A0A2V3A5Z0</accession>
<dbReference type="InterPro" id="IPR042100">
    <property type="entry name" value="Bug_dom1"/>
</dbReference>
<dbReference type="PIRSF" id="PIRSF017082">
    <property type="entry name" value="YflP"/>
    <property type="match status" value="1"/>
</dbReference>
<protein>
    <submittedName>
        <fullName evidence="2">Tripartite-type tricarboxylate transporter receptor subunit TctC</fullName>
    </submittedName>
</protein>
<dbReference type="PANTHER" id="PTHR42928:SF5">
    <property type="entry name" value="BLR1237 PROTEIN"/>
    <property type="match status" value="1"/>
</dbReference>
<dbReference type="InterPro" id="IPR005064">
    <property type="entry name" value="BUG"/>
</dbReference>
<sequence>MIRFKRKAADSIRPKIFQSILCVFMAVLLIAGCSSSSSSSKYPEKPIQLVVSYSPGAATDTQARIIAKYAKKYLGQELNIINKPGGGGQVGWNYFSSVQPDGYILSVYNLPHIITQPLVGDTSYKMETFEPIINWGQDPTVFAVSAESDITSLEDLVKKAEQSPDQITIGNAGKFVGQHMAILLLEQAAGIQVKDVPYKGSSEAIASLLGKHTQVISGNLSDMYRLGEEIQMLAIASEERHAFAPEVPTFPELGYPEVVMSTDRGIAAPKGTPPDIIKKLETVFLELLKDEDFLADMEKAGADLLILDRESVQKEFKIRYEMYEELLKTVDID</sequence>
<dbReference type="EMBL" id="QGTW01000001">
    <property type="protein sequence ID" value="PWW32186.1"/>
    <property type="molecule type" value="Genomic_DNA"/>
</dbReference>
<evidence type="ECO:0000313" key="2">
    <source>
        <dbReference type="EMBL" id="PWW32186.1"/>
    </source>
</evidence>
<dbReference type="AlphaFoldDB" id="A0A2V3A5Z0"/>
<dbReference type="Gene3D" id="3.40.190.150">
    <property type="entry name" value="Bordetella uptake gene, domain 1"/>
    <property type="match status" value="1"/>
</dbReference>
<reference evidence="2 3" key="1">
    <citation type="submission" date="2018-05" db="EMBL/GenBank/DDBJ databases">
        <title>Freshwater and sediment microbial communities from various areas in North America, analyzing microbe dynamics in response to fracking.</title>
        <authorList>
            <person name="Lamendella R."/>
        </authorList>
    </citation>
    <scope>NUCLEOTIDE SEQUENCE [LARGE SCALE GENOMIC DNA]</scope>
    <source>
        <strain evidence="2 3">15_TX</strain>
    </source>
</reference>
<comment type="similarity">
    <text evidence="1">Belongs to the UPF0065 (bug) family.</text>
</comment>
<keyword evidence="2" id="KW-0675">Receptor</keyword>
<dbReference type="SUPFAM" id="SSF53850">
    <property type="entry name" value="Periplasmic binding protein-like II"/>
    <property type="match status" value="1"/>
</dbReference>
<dbReference type="CDD" id="cd07012">
    <property type="entry name" value="PBP2_Bug_TTT"/>
    <property type="match status" value="1"/>
</dbReference>
<comment type="caution">
    <text evidence="2">The sequence shown here is derived from an EMBL/GenBank/DDBJ whole genome shotgun (WGS) entry which is preliminary data.</text>
</comment>
<organism evidence="2 3">
    <name type="scientific">Cytobacillus oceanisediminis</name>
    <dbReference type="NCBI Taxonomy" id="665099"/>
    <lineage>
        <taxon>Bacteria</taxon>
        <taxon>Bacillati</taxon>
        <taxon>Bacillota</taxon>
        <taxon>Bacilli</taxon>
        <taxon>Bacillales</taxon>
        <taxon>Bacillaceae</taxon>
        <taxon>Cytobacillus</taxon>
    </lineage>
</organism>
<dbReference type="PROSITE" id="PS51257">
    <property type="entry name" value="PROKAR_LIPOPROTEIN"/>
    <property type="match status" value="1"/>
</dbReference>
<dbReference type="RefSeq" id="WP_110063149.1">
    <property type="nucleotide sequence ID" value="NZ_QGTW01000001.1"/>
</dbReference>
<evidence type="ECO:0000256" key="1">
    <source>
        <dbReference type="ARBA" id="ARBA00006987"/>
    </source>
</evidence>
<gene>
    <name evidence="2" type="ORF">DFO73_101449</name>
</gene>
<dbReference type="Gene3D" id="3.40.190.10">
    <property type="entry name" value="Periplasmic binding protein-like II"/>
    <property type="match status" value="1"/>
</dbReference>
<dbReference type="Proteomes" id="UP000247150">
    <property type="component" value="Unassembled WGS sequence"/>
</dbReference>
<proteinExistence type="inferred from homology"/>
<evidence type="ECO:0000313" key="3">
    <source>
        <dbReference type="Proteomes" id="UP000247150"/>
    </source>
</evidence>
<name>A0A2V3A5Z0_9BACI</name>